<protein>
    <recommendedName>
        <fullName evidence="2">Phage tail tape measure protein domain-containing protein</fullName>
    </recommendedName>
</protein>
<accession>A0A2U2AMT4</accession>
<name>A0A2U2AMT4_9GAMM</name>
<dbReference type="Proteomes" id="UP000244948">
    <property type="component" value="Unassembled WGS sequence"/>
</dbReference>
<comment type="caution">
    <text evidence="3">The sequence shown here is derived from an EMBL/GenBank/DDBJ whole genome shotgun (WGS) entry which is preliminary data.</text>
</comment>
<dbReference type="RefSeq" id="WP_109235699.1">
    <property type="nucleotide sequence ID" value="NZ_BMXZ01000001.1"/>
</dbReference>
<proteinExistence type="predicted"/>
<reference evidence="3 4" key="1">
    <citation type="journal article" date="2018" name="Genome Announc.">
        <title>Ignatzschineria cameli sp. nov., isolated from necrotic foot tissue of dromedaries (Camelus dromedarius) and associated maggots (Wohlfahrtia species) in Dubai.</title>
        <authorList>
            <person name="Tsang C.C."/>
            <person name="Tang J.Y."/>
            <person name="Fong J.Y."/>
            <person name="Kinne J."/>
            <person name="Lee H.H."/>
            <person name="Joseph M."/>
            <person name="Jose S."/>
            <person name="Schuster R.K."/>
            <person name="Tang Y."/>
            <person name="Sivakumar S."/>
            <person name="Chen J.H."/>
            <person name="Teng J.L."/>
            <person name="Lau S.K."/>
            <person name="Wernery U."/>
            <person name="Woo P.C."/>
        </authorList>
    </citation>
    <scope>NUCLEOTIDE SEQUENCE [LARGE SCALE GENOMIC DNA]</scope>
    <source>
        <strain evidence="3 4">KCTC 22643</strain>
    </source>
</reference>
<keyword evidence="4" id="KW-1185">Reference proteome</keyword>
<gene>
    <name evidence="3" type="ORF">DC082_03050</name>
</gene>
<evidence type="ECO:0000256" key="1">
    <source>
        <dbReference type="SAM" id="MobiDB-lite"/>
    </source>
</evidence>
<dbReference type="InterPro" id="IPR010090">
    <property type="entry name" value="Phage_tape_meas"/>
</dbReference>
<dbReference type="AlphaFoldDB" id="A0A2U2AMT4"/>
<evidence type="ECO:0000313" key="3">
    <source>
        <dbReference type="EMBL" id="PWD84530.1"/>
    </source>
</evidence>
<feature type="domain" description="Phage tail tape measure protein" evidence="2">
    <location>
        <begin position="179"/>
        <end position="374"/>
    </location>
</feature>
<sequence length="899" mass="98964">MSKNLKYHVALTVKDQATSGIKKAMAEMERGETKRAQSYKRFSDARRNLSIRAESDIQREIKRTEASYNRLARAGFSSANEQRRAYQAMTNRVRELNAEMGKTSKLAGTFNNLARIGGGIAAGATVGYNLAKEPVKKTLDFDYEVANAANTAFSDRDTEGRMEGAKDIRELVFQTIQQGGSKEDALAGINKMLSFGTLSYDEVAELMPTIQKTAVATGSSTEDISMVVNALMQSMKLAIDEIPLALDMALKAGQGGSFELGDMSKWLPQQLASASSRGMRGMDHYREILVMNEQAAVVAGTNDQAGNYVDSFLLALLDSSTNNALANSDYKEGNKKGIDLAKSMMAGVDAGLSPVQAFMGIMDKYIAQDAEYQKLEKEILSASGAEREAKLQQLMTILESSKISQILGNKQALMGFLAVRLNQEYGEELTKELEDASGAVDISHEVVSSQNKFKTDMAVNNQEWREMEAYRPVADAYASLLEKLEAYGSEYPELTKSIILARDALITLGTAAAGMALLSKVLGKGGGGIGTPWGRPQTTVPGSQTARPTANPANVGGKSKLATAALGALRWAPVAGEAYALYEGSKDDIGNIVDKHDGFTPGAAKEITETGYEKTIKPIVDTALTPFSEAFKSFVNAFGLGDEKPAESTEAPFHPGEVPVIGELYFREPLLKERTEEDFTSNTDNREDKSAPYSELIKKNDIDNSKTVINQNSEYHYSEALVTDKPTPDREQRWEDLPEEAITKSIDNHIENHDTYLESIEETQNIDKSETTINQIHEGIQTHEYHHFTKDENQGVNWDHLPIGQVMDNYNKLIKEQSMPVISSLPKVAKNPDYQPLIIGGEIMNLVKQNLEQIKQQHNEINSRPTIIELHVNGEIDGRQVMEIVEQHTIDRMNRGSNY</sequence>
<evidence type="ECO:0000259" key="2">
    <source>
        <dbReference type="Pfam" id="PF10145"/>
    </source>
</evidence>
<dbReference type="Pfam" id="PF10145">
    <property type="entry name" value="PhageMin_Tail"/>
    <property type="match status" value="1"/>
</dbReference>
<dbReference type="EMBL" id="QEWR01000002">
    <property type="protein sequence ID" value="PWD84530.1"/>
    <property type="molecule type" value="Genomic_DNA"/>
</dbReference>
<organism evidence="3 4">
    <name type="scientific">Ignatzschineria indica</name>
    <dbReference type="NCBI Taxonomy" id="472583"/>
    <lineage>
        <taxon>Bacteria</taxon>
        <taxon>Pseudomonadati</taxon>
        <taxon>Pseudomonadota</taxon>
        <taxon>Gammaproteobacteria</taxon>
        <taxon>Cardiobacteriales</taxon>
        <taxon>Ignatzschineriaceae</taxon>
        <taxon>Ignatzschineria</taxon>
    </lineage>
</organism>
<feature type="region of interest" description="Disordered" evidence="1">
    <location>
        <begin position="672"/>
        <end position="691"/>
    </location>
</feature>
<evidence type="ECO:0000313" key="4">
    <source>
        <dbReference type="Proteomes" id="UP000244948"/>
    </source>
</evidence>